<dbReference type="Pfam" id="PF13614">
    <property type="entry name" value="AAA_31"/>
    <property type="match status" value="1"/>
</dbReference>
<dbReference type="SUPFAM" id="SSF52540">
    <property type="entry name" value="P-loop containing nucleoside triphosphate hydrolases"/>
    <property type="match status" value="1"/>
</dbReference>
<organism evidence="2 3">
    <name type="scientific">Pseudarthrobacter scleromae</name>
    <dbReference type="NCBI Taxonomy" id="158897"/>
    <lineage>
        <taxon>Bacteria</taxon>
        <taxon>Bacillati</taxon>
        <taxon>Actinomycetota</taxon>
        <taxon>Actinomycetes</taxon>
        <taxon>Micrococcales</taxon>
        <taxon>Micrococcaceae</taxon>
        <taxon>Pseudarthrobacter</taxon>
    </lineage>
</organism>
<keyword evidence="3" id="KW-1185">Reference proteome</keyword>
<dbReference type="InterPro" id="IPR027417">
    <property type="entry name" value="P-loop_NTPase"/>
</dbReference>
<evidence type="ECO:0000313" key="2">
    <source>
        <dbReference type="EMBL" id="GGI71541.1"/>
    </source>
</evidence>
<dbReference type="InterPro" id="IPR025669">
    <property type="entry name" value="AAA_dom"/>
</dbReference>
<sequence length="398" mass="42841">MSRFVLLSPSGEFDQKLRAAVAHGLRGSVQTIASDILPAGPAELFALLNQEQPEVLIIGPDVPYEEALRFAKVFDVQLPGLSLVLVSDIEPSFLVHAMRAGIRDILSPQADAAEIRVLLERACQSFATRHRSPETQAADNGGKGLVIGVFSPKGGVGKTTLATNIAIGLGQIAPMSVVIVDLDLQFGDVASGLYLNPEHTVTDAVTPAAAQDSLVLKAFLTVHPAGIYALCAPPNPVDADHITPDQITRLLEQLAQEFQYVVLDTAPGMPEIGLAAMEQCTDVVWVSAMDIPSLRGLRSGLEVLRQLEIMPESRHVVLNMADAKAGLNVRDVESTIGAPVDVSVPRSRAVALSTNRGIPVLQESKKDPAVKSLRQLVERFNPAWRTQTQRKLHRRVVI</sequence>
<evidence type="ECO:0000259" key="1">
    <source>
        <dbReference type="Pfam" id="PF13614"/>
    </source>
</evidence>
<dbReference type="Gene3D" id="3.40.50.2300">
    <property type="match status" value="1"/>
</dbReference>
<dbReference type="PANTHER" id="PTHR43384">
    <property type="entry name" value="SEPTUM SITE-DETERMINING PROTEIN MIND HOMOLOG, CHLOROPLASTIC-RELATED"/>
    <property type="match status" value="1"/>
</dbReference>
<dbReference type="PANTHER" id="PTHR43384:SF13">
    <property type="entry name" value="SLR0110 PROTEIN"/>
    <property type="match status" value="1"/>
</dbReference>
<name>A0ABQ2CCZ9_9MICC</name>
<dbReference type="Proteomes" id="UP000658754">
    <property type="component" value="Unassembled WGS sequence"/>
</dbReference>
<reference evidence="3" key="1">
    <citation type="journal article" date="2019" name="Int. J. Syst. Evol. Microbiol.">
        <title>The Global Catalogue of Microorganisms (GCM) 10K type strain sequencing project: providing services to taxonomists for standard genome sequencing and annotation.</title>
        <authorList>
            <consortium name="The Broad Institute Genomics Platform"/>
            <consortium name="The Broad Institute Genome Sequencing Center for Infectious Disease"/>
            <person name="Wu L."/>
            <person name="Ma J."/>
        </authorList>
    </citation>
    <scope>NUCLEOTIDE SEQUENCE [LARGE SCALE GENOMIC DNA]</scope>
    <source>
        <strain evidence="3">CGMCC 1.3601</strain>
    </source>
</reference>
<gene>
    <name evidence="2" type="ORF">GCM10007175_05450</name>
</gene>
<protein>
    <submittedName>
        <fullName evidence="2">Transcriptional regulator</fullName>
    </submittedName>
</protein>
<evidence type="ECO:0000313" key="3">
    <source>
        <dbReference type="Proteomes" id="UP000658754"/>
    </source>
</evidence>
<dbReference type="Gene3D" id="3.40.50.300">
    <property type="entry name" value="P-loop containing nucleotide triphosphate hydrolases"/>
    <property type="match status" value="1"/>
</dbReference>
<proteinExistence type="predicted"/>
<comment type="caution">
    <text evidence="2">The sequence shown here is derived from an EMBL/GenBank/DDBJ whole genome shotgun (WGS) entry which is preliminary data.</text>
</comment>
<dbReference type="InterPro" id="IPR050625">
    <property type="entry name" value="ParA/MinD_ATPase"/>
</dbReference>
<dbReference type="RefSeq" id="WP_188727460.1">
    <property type="nucleotide sequence ID" value="NZ_BMKV01000001.1"/>
</dbReference>
<feature type="domain" description="AAA" evidence="1">
    <location>
        <begin position="146"/>
        <end position="306"/>
    </location>
</feature>
<accession>A0ABQ2CCZ9</accession>
<dbReference type="EMBL" id="BMKV01000001">
    <property type="protein sequence ID" value="GGI71541.1"/>
    <property type="molecule type" value="Genomic_DNA"/>
</dbReference>